<proteinExistence type="predicted"/>
<keyword evidence="1" id="KW-1133">Transmembrane helix</keyword>
<keyword evidence="1" id="KW-0472">Membrane</keyword>
<evidence type="ECO:0000313" key="2">
    <source>
        <dbReference type="EMBL" id="JAH88334.1"/>
    </source>
</evidence>
<organism evidence="2">
    <name type="scientific">Anguilla anguilla</name>
    <name type="common">European freshwater eel</name>
    <name type="synonym">Muraena anguilla</name>
    <dbReference type="NCBI Taxonomy" id="7936"/>
    <lineage>
        <taxon>Eukaryota</taxon>
        <taxon>Metazoa</taxon>
        <taxon>Chordata</taxon>
        <taxon>Craniata</taxon>
        <taxon>Vertebrata</taxon>
        <taxon>Euteleostomi</taxon>
        <taxon>Actinopterygii</taxon>
        <taxon>Neopterygii</taxon>
        <taxon>Teleostei</taxon>
        <taxon>Anguilliformes</taxon>
        <taxon>Anguillidae</taxon>
        <taxon>Anguilla</taxon>
    </lineage>
</organism>
<dbReference type="AlphaFoldDB" id="A0A0E9WD73"/>
<name>A0A0E9WD73_ANGAN</name>
<feature type="transmembrane region" description="Helical" evidence="1">
    <location>
        <begin position="36"/>
        <end position="52"/>
    </location>
</feature>
<dbReference type="EMBL" id="GBXM01020243">
    <property type="protein sequence ID" value="JAH88334.1"/>
    <property type="molecule type" value="Transcribed_RNA"/>
</dbReference>
<reference evidence="2" key="2">
    <citation type="journal article" date="2015" name="Fish Shellfish Immunol.">
        <title>Early steps in the European eel (Anguilla anguilla)-Vibrio vulnificus interaction in the gills: Role of the RtxA13 toxin.</title>
        <authorList>
            <person name="Callol A."/>
            <person name="Pajuelo D."/>
            <person name="Ebbesson L."/>
            <person name="Teles M."/>
            <person name="MacKenzie S."/>
            <person name="Amaro C."/>
        </authorList>
    </citation>
    <scope>NUCLEOTIDE SEQUENCE</scope>
</reference>
<reference evidence="2" key="1">
    <citation type="submission" date="2014-11" db="EMBL/GenBank/DDBJ databases">
        <authorList>
            <person name="Amaro Gonzalez C."/>
        </authorList>
    </citation>
    <scope>NUCLEOTIDE SEQUENCE</scope>
</reference>
<feature type="transmembrane region" description="Helical" evidence="1">
    <location>
        <begin position="6"/>
        <end position="24"/>
    </location>
</feature>
<sequence length="114" mass="13440">MPWQHQIKLANFTSSNCFFFFSLFLQPSCCGDTVRFFYLFFILYVAYMATLYDGNTVGRGGNSQNVFWVLLRYWATALASRYPVAIVWFHGYLRLTVFLSFLHKFFTDSNRSSF</sequence>
<evidence type="ECO:0000256" key="1">
    <source>
        <dbReference type="SAM" id="Phobius"/>
    </source>
</evidence>
<keyword evidence="1" id="KW-0812">Transmembrane</keyword>
<accession>A0A0E9WD73</accession>
<protein>
    <submittedName>
        <fullName evidence="2">Uncharacterized protein</fullName>
    </submittedName>
</protein>